<comment type="caution">
    <text evidence="1">The sequence shown here is derived from an EMBL/GenBank/DDBJ whole genome shotgun (WGS) entry which is preliminary data.</text>
</comment>
<dbReference type="Proteomes" id="UP000249524">
    <property type="component" value="Unassembled WGS sequence"/>
</dbReference>
<evidence type="ECO:0000313" key="2">
    <source>
        <dbReference type="Proteomes" id="UP000249524"/>
    </source>
</evidence>
<name>A0A328B759_9CAUL</name>
<dbReference type="OrthoDB" id="7623655at2"/>
<sequence length="374" mass="42963">MGKSTDRTYRSLRGLEKTASTSRVLNLAALAARNADNPEHEASPFFVAQTLNGSVIVRHRLRDSEREAFDRLRYTATKLIIPFERSDLGLGGRSLFVNERGWLDIFEELRGDYPDFPRDVAVLEAIDELPSLDPFLLREHMKRRGFDISPSHFEISAPDLAKMQRFVGSEIAKLIELAYRDVDGMEGNVARLVEALLSARTDERLEPLRLTLRLEREHYREGIFAWKGFLYYKWVLNSLWADIRQVFSELNKVKVIGPVDAETAQELEQLKQRLRQKMERQVKTVMNQLGVYDQVFSQLTGEGNAPAFRDFLLKSPEMFLSLGEGCGLVSHIATYWRYQFPRGRPLAANVMQLMDVLQDFELSLGADTDHEYLT</sequence>
<reference evidence="1 2" key="1">
    <citation type="submission" date="2018-05" db="EMBL/GenBank/DDBJ databases">
        <authorList>
            <person name="Lanie J.A."/>
            <person name="Ng W.-L."/>
            <person name="Kazmierczak K.M."/>
            <person name="Andrzejewski T.M."/>
            <person name="Davidsen T.M."/>
            <person name="Wayne K.J."/>
            <person name="Tettelin H."/>
            <person name="Glass J.I."/>
            <person name="Rusch D."/>
            <person name="Podicherti R."/>
            <person name="Tsui H.-C.T."/>
            <person name="Winkler M.E."/>
        </authorList>
    </citation>
    <scope>NUCLEOTIDE SEQUENCE [LARGE SCALE GENOMIC DNA]</scope>
    <source>
        <strain evidence="1 2">BUT-10</strain>
    </source>
</reference>
<dbReference type="RefSeq" id="WP_111277950.1">
    <property type="nucleotide sequence ID" value="NZ_QFYS01000011.1"/>
</dbReference>
<dbReference type="AlphaFoldDB" id="A0A328B759"/>
<dbReference type="EMBL" id="QFYS01000011">
    <property type="protein sequence ID" value="RAK62475.1"/>
    <property type="molecule type" value="Genomic_DNA"/>
</dbReference>
<evidence type="ECO:0000313" key="1">
    <source>
        <dbReference type="EMBL" id="RAK62475.1"/>
    </source>
</evidence>
<keyword evidence="2" id="KW-1185">Reference proteome</keyword>
<proteinExistence type="predicted"/>
<organism evidence="1 2">
    <name type="scientific">Phenylobacterium kunshanense</name>
    <dbReference type="NCBI Taxonomy" id="1445034"/>
    <lineage>
        <taxon>Bacteria</taxon>
        <taxon>Pseudomonadati</taxon>
        <taxon>Pseudomonadota</taxon>
        <taxon>Alphaproteobacteria</taxon>
        <taxon>Caulobacterales</taxon>
        <taxon>Caulobacteraceae</taxon>
        <taxon>Phenylobacterium</taxon>
    </lineage>
</organism>
<gene>
    <name evidence="1" type="ORF">DJ019_18815</name>
</gene>
<accession>A0A328B759</accession>
<protein>
    <submittedName>
        <fullName evidence="1">Uncharacterized protein</fullName>
    </submittedName>
</protein>